<comment type="catalytic activity">
    <reaction evidence="11">
        <text>an [RNA] containing cytidine + H2O = an [RNA]-3'-cytidine-3'-phosphate + a 5'-hydroxy-ribonucleotide-3'-[RNA].</text>
        <dbReference type="EC" id="4.6.1.18"/>
    </reaction>
</comment>
<dbReference type="PROSITE" id="PS00127">
    <property type="entry name" value="RNASE_PANCREATIC"/>
    <property type="match status" value="1"/>
</dbReference>
<evidence type="ECO:0000256" key="7">
    <source>
        <dbReference type="ARBA" id="ARBA00022801"/>
    </source>
</evidence>
<dbReference type="Bgee" id="ENSOCUG00000007495">
    <property type="expression patterns" value="Expressed in uterus and 14 other cell types or tissues"/>
</dbReference>
<dbReference type="PRINTS" id="PR00794">
    <property type="entry name" value="RIBONUCLEASE"/>
</dbReference>
<sequence>MALDRPLILLVLGLLMLGLAQSVLDNESPAKKFQRQHIDPKLPLSSTYCNKKMEQQDMTQGCKPLNTFVHEPLKKIQAVCFQEKVTCKDGKTNCYRSTSKMHTTDCSLLDTSKYPDCKYQTVQKERYIILACEGNPFVPVHFDASVE</sequence>
<dbReference type="EC" id="4.6.1.18" evidence="3"/>
<dbReference type="InterPro" id="IPR036816">
    <property type="entry name" value="RNaseA-like_dom_sf"/>
</dbReference>
<evidence type="ECO:0000313" key="14">
    <source>
        <dbReference type="EMBL" id="CDG32064.1"/>
    </source>
</evidence>
<reference evidence="14" key="4">
    <citation type="journal article" date="2019" name="Gene Rep">
        <title>Eutherian third-party data gene collections.</title>
        <authorList>
            <person name="Premzl M."/>
        </authorList>
    </citation>
    <scope>NUCLEOTIDE SEQUENCE</scope>
</reference>
<organism evidence="15 16">
    <name type="scientific">Oryctolagus cuniculus</name>
    <name type="common">Rabbit</name>
    <dbReference type="NCBI Taxonomy" id="9986"/>
    <lineage>
        <taxon>Eukaryota</taxon>
        <taxon>Metazoa</taxon>
        <taxon>Chordata</taxon>
        <taxon>Craniata</taxon>
        <taxon>Vertebrata</taxon>
        <taxon>Euteleostomi</taxon>
        <taxon>Mammalia</taxon>
        <taxon>Eutheria</taxon>
        <taxon>Euarchontoglires</taxon>
        <taxon>Glires</taxon>
        <taxon>Lagomorpha</taxon>
        <taxon>Leporidae</taxon>
        <taxon>Oryctolagus</taxon>
    </lineage>
</organism>
<evidence type="ECO:0000313" key="16">
    <source>
        <dbReference type="Proteomes" id="UP000001811"/>
    </source>
</evidence>
<feature type="chain" id="PRO_5015019684" description="pancreatic ribonuclease" evidence="12">
    <location>
        <begin position="23"/>
        <end position="147"/>
    </location>
</feature>
<dbReference type="CDD" id="cd06265">
    <property type="entry name" value="RNase_A_canonical"/>
    <property type="match status" value="1"/>
</dbReference>
<dbReference type="Gene3D" id="3.10.130.10">
    <property type="entry name" value="Ribonuclease A-like domain"/>
    <property type="match status" value="1"/>
</dbReference>
<dbReference type="GeneTree" id="ENSGT00940000160869"/>
<evidence type="ECO:0000256" key="10">
    <source>
        <dbReference type="ARBA" id="ARBA00034016"/>
    </source>
</evidence>
<feature type="signal peptide" evidence="12">
    <location>
        <begin position="1"/>
        <end position="22"/>
    </location>
</feature>
<dbReference type="EMBL" id="HG328988">
    <property type="protein sequence ID" value="CDG32064.1"/>
    <property type="molecule type" value="Genomic_DNA"/>
</dbReference>
<evidence type="ECO:0000256" key="11">
    <source>
        <dbReference type="ARBA" id="ARBA00034055"/>
    </source>
</evidence>
<proteinExistence type="inferred from homology"/>
<comment type="similarity">
    <text evidence="2 12">Belongs to the pancreatic ribonuclease family.</text>
</comment>
<dbReference type="STRING" id="9986.ENSOCUP00000006484"/>
<dbReference type="Ensembl" id="ENSOCUT00000007495.3">
    <property type="protein sequence ID" value="ENSOCUP00000006484.2"/>
    <property type="gene ID" value="ENSOCUG00000007495.3"/>
</dbReference>
<feature type="domain" description="Ribonuclease A-domain" evidence="13">
    <location>
        <begin position="26"/>
        <end position="146"/>
    </location>
</feature>
<evidence type="ECO:0000256" key="3">
    <source>
        <dbReference type="ARBA" id="ARBA00012569"/>
    </source>
</evidence>
<dbReference type="InterPro" id="IPR001427">
    <property type="entry name" value="RNaseA"/>
</dbReference>
<dbReference type="HOGENOM" id="CLU_117006_0_0_1"/>
<dbReference type="GO" id="GO:0016787">
    <property type="term" value="F:hydrolase activity"/>
    <property type="evidence" value="ECO:0007669"/>
    <property type="project" value="UniProtKB-KW"/>
</dbReference>
<dbReference type="OMA" id="CVQPSLG"/>
<reference evidence="15 16" key="1">
    <citation type="journal article" date="2011" name="Nature">
        <title>A high-resolution map of human evolutionary constraint using 29 mammals.</title>
        <authorList>
            <person name="Lindblad-Toh K."/>
            <person name="Garber M."/>
            <person name="Zuk O."/>
            <person name="Lin M.F."/>
            <person name="Parker B.J."/>
            <person name="Washietl S."/>
            <person name="Kheradpour P."/>
            <person name="Ernst J."/>
            <person name="Jordan G."/>
            <person name="Mauceli E."/>
            <person name="Ward L.D."/>
            <person name="Lowe C.B."/>
            <person name="Holloway A.K."/>
            <person name="Clamp M."/>
            <person name="Gnerre S."/>
            <person name="Alfoldi J."/>
            <person name="Beal K."/>
            <person name="Chang J."/>
            <person name="Clawson H."/>
            <person name="Cuff J."/>
            <person name="Di Palma F."/>
            <person name="Fitzgerald S."/>
            <person name="Flicek P."/>
            <person name="Guttman M."/>
            <person name="Hubisz M.J."/>
            <person name="Jaffe D.B."/>
            <person name="Jungreis I."/>
            <person name="Kent W.J."/>
            <person name="Kostka D."/>
            <person name="Lara M."/>
            <person name="Martins A.L."/>
            <person name="Massingham T."/>
            <person name="Moltke I."/>
            <person name="Raney B.J."/>
            <person name="Rasmussen M.D."/>
            <person name="Robinson J."/>
            <person name="Stark A."/>
            <person name="Vilella A.J."/>
            <person name="Wen J."/>
            <person name="Xie X."/>
            <person name="Zody M.C."/>
            <person name="Baldwin J."/>
            <person name="Bloom T."/>
            <person name="Chin C.W."/>
            <person name="Heiman D."/>
            <person name="Nicol R."/>
            <person name="Nusbaum C."/>
            <person name="Young S."/>
            <person name="Wilkinson J."/>
            <person name="Worley K.C."/>
            <person name="Kovar C.L."/>
            <person name="Muzny D.M."/>
            <person name="Gibbs R.A."/>
            <person name="Cree A."/>
            <person name="Dihn H.H."/>
            <person name="Fowler G."/>
            <person name="Jhangiani S."/>
            <person name="Joshi V."/>
            <person name="Lee S."/>
            <person name="Lewis L.R."/>
            <person name="Nazareth L.V."/>
            <person name="Okwuonu G."/>
            <person name="Santibanez J."/>
            <person name="Warren W.C."/>
            <person name="Mardis E.R."/>
            <person name="Weinstock G.M."/>
            <person name="Wilson R.K."/>
            <person name="Delehaunty K."/>
            <person name="Dooling D."/>
            <person name="Fronik C."/>
            <person name="Fulton L."/>
            <person name="Fulton B."/>
            <person name="Graves T."/>
            <person name="Minx P."/>
            <person name="Sodergren E."/>
            <person name="Birney E."/>
            <person name="Margulies E.H."/>
            <person name="Herrero J."/>
            <person name="Green E.D."/>
            <person name="Haussler D."/>
            <person name="Siepel A."/>
            <person name="Goldman N."/>
            <person name="Pollard K.S."/>
            <person name="Pedersen J.S."/>
            <person name="Lander E.S."/>
            <person name="Kellis M."/>
        </authorList>
    </citation>
    <scope>NUCLEOTIDE SEQUENCE [LARGE SCALE GENOMIC DNA]</scope>
    <source>
        <strain evidence="15 16">Thorbecke inbred</strain>
    </source>
</reference>
<dbReference type="SMART" id="SM00092">
    <property type="entry name" value="RNAse_Pc"/>
    <property type="match status" value="1"/>
</dbReference>
<dbReference type="GO" id="GO:0003676">
    <property type="term" value="F:nucleic acid binding"/>
    <property type="evidence" value="ECO:0007669"/>
    <property type="project" value="InterPro"/>
</dbReference>
<dbReference type="GeneID" id="100351089"/>
<evidence type="ECO:0000259" key="13">
    <source>
        <dbReference type="SMART" id="SM00092"/>
    </source>
</evidence>
<evidence type="ECO:0000256" key="2">
    <source>
        <dbReference type="ARBA" id="ARBA00005600"/>
    </source>
</evidence>
<comment type="catalytic activity">
    <reaction evidence="10">
        <text>an [RNA] containing uridine + H2O = an [RNA]-3'-uridine-3'-phosphate + a 5'-hydroxy-ribonucleotide-3'-[RNA].</text>
        <dbReference type="EC" id="4.6.1.18"/>
    </reaction>
</comment>
<keyword evidence="5 12" id="KW-0540">Nuclease</keyword>
<reference evidence="14" key="2">
    <citation type="journal article" date="2014" name="Mol. Genet. Genomics">
        <title>Comparative genomic analysis of eutherian ribonuclease A genes.</title>
        <authorList>
            <person name="Premzl M."/>
        </authorList>
    </citation>
    <scope>NUCLEOTIDE SEQUENCE</scope>
</reference>
<dbReference type="PANTHER" id="PTHR11437">
    <property type="entry name" value="RIBONUCLEASE"/>
    <property type="match status" value="1"/>
</dbReference>
<dbReference type="eggNOG" id="ENOG502SQ4K">
    <property type="taxonomic scope" value="Eukaryota"/>
</dbReference>
<keyword evidence="9" id="KW-0456">Lyase</keyword>
<keyword evidence="4" id="KW-0964">Secreted</keyword>
<reference evidence="15" key="5">
    <citation type="submission" date="2025-05" db="UniProtKB">
        <authorList>
            <consortium name="Ensembl"/>
        </authorList>
    </citation>
    <scope>IDENTIFICATION</scope>
    <source>
        <strain evidence="15">Thorbecke</strain>
    </source>
</reference>
<keyword evidence="16" id="KW-1185">Reference proteome</keyword>
<dbReference type="SUPFAM" id="SSF54076">
    <property type="entry name" value="RNase A-like"/>
    <property type="match status" value="1"/>
</dbReference>
<keyword evidence="6 12" id="KW-0255">Endonuclease</keyword>
<dbReference type="InterPro" id="IPR023412">
    <property type="entry name" value="RNaseA_domain"/>
</dbReference>
<dbReference type="OrthoDB" id="8573660at2759"/>
<evidence type="ECO:0000256" key="9">
    <source>
        <dbReference type="ARBA" id="ARBA00023239"/>
    </source>
</evidence>
<dbReference type="Proteomes" id="UP000001811">
    <property type="component" value="Chromosome 17"/>
</dbReference>
<dbReference type="FunFam" id="3.10.130.10:FF:000001">
    <property type="entry name" value="Ribonuclease pancreatic"/>
    <property type="match status" value="1"/>
</dbReference>
<comment type="subcellular location">
    <subcellularLocation>
        <location evidence="1">Secreted</location>
    </subcellularLocation>
</comment>
<dbReference type="PANTHER" id="PTHR11437:SF24">
    <property type="entry name" value="RIBONUCLEASE PANCREATIC"/>
    <property type="match status" value="1"/>
</dbReference>
<dbReference type="CTD" id="6035"/>
<reference evidence="14" key="3">
    <citation type="journal article" date="2016" name="Data Brief">
        <title>Curated eutherian third party data gene data sets.</title>
        <authorList>
            <person name="Premzl M."/>
        </authorList>
    </citation>
    <scope>NUCLEOTIDE SEQUENCE</scope>
</reference>
<evidence type="ECO:0000256" key="1">
    <source>
        <dbReference type="ARBA" id="ARBA00004613"/>
    </source>
</evidence>
<keyword evidence="7 12" id="KW-0378">Hydrolase</keyword>
<protein>
    <recommendedName>
        <fullName evidence="3">pancreatic ribonuclease</fullName>
        <ecNumber evidence="3">4.6.1.18</ecNumber>
    </recommendedName>
</protein>
<dbReference type="KEGG" id="ocu:100351089"/>
<dbReference type="Pfam" id="PF00074">
    <property type="entry name" value="RnaseA"/>
    <property type="match status" value="1"/>
</dbReference>
<evidence type="ECO:0000256" key="8">
    <source>
        <dbReference type="ARBA" id="ARBA00023157"/>
    </source>
</evidence>
<dbReference type="AlphaFoldDB" id="G1ST65"/>
<dbReference type="SMR" id="G1ST65"/>
<evidence type="ECO:0000313" key="15">
    <source>
        <dbReference type="Ensembl" id="ENSOCUP00000006484.2"/>
    </source>
</evidence>
<name>G1ST65_RABIT</name>
<dbReference type="RefSeq" id="XP_002718087.1">
    <property type="nucleotide sequence ID" value="XM_002718041.5"/>
</dbReference>
<dbReference type="GO" id="GO:0004522">
    <property type="term" value="F:ribonuclease A activity"/>
    <property type="evidence" value="ECO:0007669"/>
    <property type="project" value="UniProtKB-EC"/>
</dbReference>
<keyword evidence="12" id="KW-0732">Signal</keyword>
<evidence type="ECO:0000256" key="6">
    <source>
        <dbReference type="ARBA" id="ARBA00022759"/>
    </source>
</evidence>
<keyword evidence="8" id="KW-1015">Disulfide bond</keyword>
<evidence type="ECO:0000256" key="4">
    <source>
        <dbReference type="ARBA" id="ARBA00022525"/>
    </source>
</evidence>
<evidence type="ECO:0000256" key="5">
    <source>
        <dbReference type="ARBA" id="ARBA00022722"/>
    </source>
</evidence>
<dbReference type="PaxDb" id="9986-ENSOCUP00000006484"/>
<gene>
    <name evidence="15" type="primary">RNASE1</name>
    <name evidence="14" type="synonym">RAC1</name>
</gene>
<dbReference type="GO" id="GO:0050830">
    <property type="term" value="P:defense response to Gram-positive bacterium"/>
    <property type="evidence" value="ECO:0007669"/>
    <property type="project" value="TreeGrafter"/>
</dbReference>
<evidence type="ECO:0000256" key="12">
    <source>
        <dbReference type="RuleBase" id="RU000651"/>
    </source>
</evidence>
<accession>G1ST65</accession>
<dbReference type="GO" id="GO:0005576">
    <property type="term" value="C:extracellular region"/>
    <property type="evidence" value="ECO:0007669"/>
    <property type="project" value="UniProtKB-SubCell"/>
</dbReference>
<dbReference type="InterPro" id="IPR023411">
    <property type="entry name" value="RNaseA_AS"/>
</dbReference>
<dbReference type="EMBL" id="AAGW02024230">
    <property type="status" value="NOT_ANNOTATED_CDS"/>
    <property type="molecule type" value="Genomic_DNA"/>
</dbReference>